<reference evidence="2 3" key="1">
    <citation type="submission" date="2017-09" db="EMBL/GenBank/DDBJ databases">
        <title>WGS assembly of Aquilegia coerulea Goldsmith.</title>
        <authorList>
            <person name="Hodges S."/>
            <person name="Kramer E."/>
            <person name="Nordborg M."/>
            <person name="Tomkins J."/>
            <person name="Borevitz J."/>
            <person name="Derieg N."/>
            <person name="Yan J."/>
            <person name="Mihaltcheva S."/>
            <person name="Hayes R.D."/>
            <person name="Rokhsar D."/>
        </authorList>
    </citation>
    <scope>NUCLEOTIDE SEQUENCE [LARGE SCALE GENOMIC DNA]</scope>
    <source>
        <strain evidence="3">cv. Goldsmith</strain>
    </source>
</reference>
<gene>
    <name evidence="2" type="ORF">AQUCO_06000038v1</name>
</gene>
<dbReference type="Proteomes" id="UP000230069">
    <property type="component" value="Unassembled WGS sequence"/>
</dbReference>
<accession>A0A2G5CDP5</accession>
<protein>
    <submittedName>
        <fullName evidence="2">Uncharacterized protein</fullName>
    </submittedName>
</protein>
<dbReference type="InParanoid" id="A0A2G5CDP5"/>
<name>A0A2G5CDP5_AQUCA</name>
<dbReference type="AlphaFoldDB" id="A0A2G5CDP5"/>
<keyword evidence="1" id="KW-0472">Membrane</keyword>
<evidence type="ECO:0000256" key="1">
    <source>
        <dbReference type="SAM" id="Phobius"/>
    </source>
</evidence>
<evidence type="ECO:0000313" key="3">
    <source>
        <dbReference type="Proteomes" id="UP000230069"/>
    </source>
</evidence>
<evidence type="ECO:0000313" key="2">
    <source>
        <dbReference type="EMBL" id="PIA29383.1"/>
    </source>
</evidence>
<feature type="transmembrane region" description="Helical" evidence="1">
    <location>
        <begin position="24"/>
        <end position="44"/>
    </location>
</feature>
<keyword evidence="1" id="KW-1133">Transmembrane helix</keyword>
<keyword evidence="1" id="KW-0812">Transmembrane</keyword>
<sequence length="92" mass="10721">MVQLDVIPLLNKVWKLAIKGKPQFLWPICFNSGFVAMLWCYSVGQRDVMKVLFLFFFVALFNIFDFVFKSVLVYVILKYSHGKNCALCWLCG</sequence>
<feature type="transmembrane region" description="Helical" evidence="1">
    <location>
        <begin position="51"/>
        <end position="77"/>
    </location>
</feature>
<keyword evidence="3" id="KW-1185">Reference proteome</keyword>
<organism evidence="2 3">
    <name type="scientific">Aquilegia coerulea</name>
    <name type="common">Rocky mountain columbine</name>
    <dbReference type="NCBI Taxonomy" id="218851"/>
    <lineage>
        <taxon>Eukaryota</taxon>
        <taxon>Viridiplantae</taxon>
        <taxon>Streptophyta</taxon>
        <taxon>Embryophyta</taxon>
        <taxon>Tracheophyta</taxon>
        <taxon>Spermatophyta</taxon>
        <taxon>Magnoliopsida</taxon>
        <taxon>Ranunculales</taxon>
        <taxon>Ranunculaceae</taxon>
        <taxon>Thalictroideae</taxon>
        <taxon>Aquilegia</taxon>
    </lineage>
</organism>
<proteinExistence type="predicted"/>
<dbReference type="EMBL" id="KZ305077">
    <property type="protein sequence ID" value="PIA29383.1"/>
    <property type="molecule type" value="Genomic_DNA"/>
</dbReference>